<gene>
    <name evidence="2" type="ORF">BOLC5T31658H</name>
</gene>
<sequence>MEPRADASPKGKVFTGAKSRKLCREDRKTPKPKASHITQRVLSCAGTGAHQRAATPEENPAKTVT</sequence>
<accession>A0A3P6F9F2</accession>
<name>A0A3P6F9F2_BRAOL</name>
<protein>
    <submittedName>
        <fullName evidence="2">Uncharacterized protein</fullName>
    </submittedName>
</protein>
<feature type="region of interest" description="Disordered" evidence="1">
    <location>
        <begin position="46"/>
        <end position="65"/>
    </location>
</feature>
<feature type="region of interest" description="Disordered" evidence="1">
    <location>
        <begin position="1"/>
        <end position="38"/>
    </location>
</feature>
<evidence type="ECO:0000313" key="2">
    <source>
        <dbReference type="EMBL" id="VDD44111.1"/>
    </source>
</evidence>
<dbReference type="AlphaFoldDB" id="A0A3P6F9F2"/>
<dbReference type="EMBL" id="LR031877">
    <property type="protein sequence ID" value="VDD44111.1"/>
    <property type="molecule type" value="Genomic_DNA"/>
</dbReference>
<reference evidence="2" key="1">
    <citation type="submission" date="2018-11" db="EMBL/GenBank/DDBJ databases">
        <authorList>
            <consortium name="Genoscope - CEA"/>
            <person name="William W."/>
        </authorList>
    </citation>
    <scope>NUCLEOTIDE SEQUENCE</scope>
</reference>
<proteinExistence type="predicted"/>
<organism evidence="2">
    <name type="scientific">Brassica oleracea</name>
    <name type="common">Wild cabbage</name>
    <dbReference type="NCBI Taxonomy" id="3712"/>
    <lineage>
        <taxon>Eukaryota</taxon>
        <taxon>Viridiplantae</taxon>
        <taxon>Streptophyta</taxon>
        <taxon>Embryophyta</taxon>
        <taxon>Tracheophyta</taxon>
        <taxon>Spermatophyta</taxon>
        <taxon>Magnoliopsida</taxon>
        <taxon>eudicotyledons</taxon>
        <taxon>Gunneridae</taxon>
        <taxon>Pentapetalae</taxon>
        <taxon>rosids</taxon>
        <taxon>malvids</taxon>
        <taxon>Brassicales</taxon>
        <taxon>Brassicaceae</taxon>
        <taxon>Brassiceae</taxon>
        <taxon>Brassica</taxon>
    </lineage>
</organism>
<evidence type="ECO:0000256" key="1">
    <source>
        <dbReference type="SAM" id="MobiDB-lite"/>
    </source>
</evidence>